<gene>
    <name evidence="2" type="ORF">OVA965_LOCUS31709</name>
    <name evidence="3" type="ORF">TMI583_LOCUS32542</name>
</gene>
<dbReference type="Proteomes" id="UP000677228">
    <property type="component" value="Unassembled WGS sequence"/>
</dbReference>
<feature type="compositionally biased region" description="Polar residues" evidence="1">
    <location>
        <begin position="1"/>
        <end position="10"/>
    </location>
</feature>
<name>A0A8S2RSD5_9BILA</name>
<feature type="region of interest" description="Disordered" evidence="1">
    <location>
        <begin position="1"/>
        <end position="21"/>
    </location>
</feature>
<feature type="compositionally biased region" description="Basic residues" evidence="1">
    <location>
        <begin position="253"/>
        <end position="265"/>
    </location>
</feature>
<dbReference type="Proteomes" id="UP000682733">
    <property type="component" value="Unassembled WGS sequence"/>
</dbReference>
<proteinExistence type="predicted"/>
<evidence type="ECO:0000256" key="1">
    <source>
        <dbReference type="SAM" id="MobiDB-lite"/>
    </source>
</evidence>
<accession>A0A8S2RSD5</accession>
<feature type="region of interest" description="Disordered" evidence="1">
    <location>
        <begin position="102"/>
        <end position="304"/>
    </location>
</feature>
<dbReference type="EMBL" id="CAJOBA010045746">
    <property type="protein sequence ID" value="CAF4180851.1"/>
    <property type="molecule type" value="Genomic_DNA"/>
</dbReference>
<feature type="compositionally biased region" description="Polar residues" evidence="1">
    <location>
        <begin position="191"/>
        <end position="200"/>
    </location>
</feature>
<sequence length="343" mass="37647">MLSSNQQTVSAPGPIGDTRGAPKALEVFTIGTGDLSAPLQAAQLLQCSGADPILWTGTELTRSTSAGSFRLYKDASGNFGIWVPNSQAFYSNGIPPNILAPDTSSGQAFGGSHRDGAEPVRRNQGYRRGSDYRRADRVLNNSGQQRRQIRAAPYDRPAEYKITTDHNRQQHHYSVVARKRCDKNDEPASLSRPTAGSRYTTDTRRGREQSSTTATPHQSVSSVPPTSKRERPTSSSTAVTPVDDQTPSQRRTLLNRKRCERRNRLKQVLAAAGRQPDGQPRQLVSSMPDENDDDVFVAPDQPTPPTLVVELLKTEITDMENLADDLKRLGENEPPQQLDNSSS</sequence>
<feature type="compositionally biased region" description="Polar residues" evidence="1">
    <location>
        <begin position="209"/>
        <end position="225"/>
    </location>
</feature>
<feature type="compositionally biased region" description="Polar residues" evidence="1">
    <location>
        <begin position="233"/>
        <end position="252"/>
    </location>
</feature>
<evidence type="ECO:0000313" key="3">
    <source>
        <dbReference type="EMBL" id="CAF4180851.1"/>
    </source>
</evidence>
<dbReference type="EMBL" id="CAJNOK010024081">
    <property type="protein sequence ID" value="CAF1371841.1"/>
    <property type="molecule type" value="Genomic_DNA"/>
</dbReference>
<evidence type="ECO:0000313" key="4">
    <source>
        <dbReference type="Proteomes" id="UP000682733"/>
    </source>
</evidence>
<feature type="compositionally biased region" description="Basic and acidic residues" evidence="1">
    <location>
        <begin position="156"/>
        <end position="168"/>
    </location>
</feature>
<organism evidence="3 4">
    <name type="scientific">Didymodactylos carnosus</name>
    <dbReference type="NCBI Taxonomy" id="1234261"/>
    <lineage>
        <taxon>Eukaryota</taxon>
        <taxon>Metazoa</taxon>
        <taxon>Spiralia</taxon>
        <taxon>Gnathifera</taxon>
        <taxon>Rotifera</taxon>
        <taxon>Eurotatoria</taxon>
        <taxon>Bdelloidea</taxon>
        <taxon>Philodinida</taxon>
        <taxon>Philodinidae</taxon>
        <taxon>Didymodactylos</taxon>
    </lineage>
</organism>
<feature type="compositionally biased region" description="Basic and acidic residues" evidence="1">
    <location>
        <begin position="128"/>
        <end position="137"/>
    </location>
</feature>
<evidence type="ECO:0000313" key="2">
    <source>
        <dbReference type="EMBL" id="CAF1371841.1"/>
    </source>
</evidence>
<reference evidence="3" key="1">
    <citation type="submission" date="2021-02" db="EMBL/GenBank/DDBJ databases">
        <authorList>
            <person name="Nowell W R."/>
        </authorList>
    </citation>
    <scope>NUCLEOTIDE SEQUENCE</scope>
</reference>
<dbReference type="AlphaFoldDB" id="A0A8S2RSD5"/>
<feature type="compositionally biased region" description="Basic and acidic residues" evidence="1">
    <location>
        <begin position="112"/>
        <end position="121"/>
    </location>
</feature>
<protein>
    <submittedName>
        <fullName evidence="3">Uncharacterized protein</fullName>
    </submittedName>
</protein>
<comment type="caution">
    <text evidence="3">The sequence shown here is derived from an EMBL/GenBank/DDBJ whole genome shotgun (WGS) entry which is preliminary data.</text>
</comment>